<dbReference type="EMBL" id="AOKF01003970">
    <property type="protein sequence ID" value="EPN29770.1"/>
    <property type="molecule type" value="Genomic_DNA"/>
</dbReference>
<gene>
    <name evidence="1" type="ORF">A245_46613</name>
</gene>
<accession>A0A656JJ31</accession>
<evidence type="ECO:0000313" key="1">
    <source>
        <dbReference type="EMBL" id="EPN29770.1"/>
    </source>
</evidence>
<reference evidence="1 2" key="1">
    <citation type="journal article" date="2013" name="PLoS Pathog.">
        <title>Genomic analysis of the Kiwifruit pathogen Pseudomonas syringae pv. actinidiae provides insight into the origins of an emergent plant disease.</title>
        <authorList>
            <person name="McCann H.C."/>
            <person name="Rikkerink E.H."/>
            <person name="Bertels F."/>
            <person name="Fiers M."/>
            <person name="Lu A."/>
            <person name="Rees-George J."/>
            <person name="Andersen M.T."/>
            <person name="Gleave A.P."/>
            <person name="Haubold B."/>
            <person name="Wohlers M.W."/>
            <person name="Guttman D.S."/>
            <person name="Wang P.W."/>
            <person name="Straub C."/>
            <person name="Vanneste J.L."/>
            <person name="Rainey P.B."/>
            <person name="Templeton M.D."/>
        </authorList>
    </citation>
    <scope>NUCLEOTIDE SEQUENCE [LARGE SCALE GENOMIC DNA]</scope>
    <source>
        <strain evidence="1 2">ICMP 19096</strain>
    </source>
</reference>
<proteinExistence type="predicted"/>
<evidence type="ECO:0000313" key="2">
    <source>
        <dbReference type="Proteomes" id="UP000018849"/>
    </source>
</evidence>
<comment type="caution">
    <text evidence="1">The sequence shown here is derived from an EMBL/GenBank/DDBJ whole genome shotgun (WGS) entry which is preliminary data.</text>
</comment>
<dbReference type="Gene3D" id="3.90.210.10">
    <property type="entry name" value="Heat-Labile Enterotoxin, subunit A"/>
    <property type="match status" value="1"/>
</dbReference>
<dbReference type="AlphaFoldDB" id="A0A656JJ31"/>
<organism evidence="1 2">
    <name type="scientific">Pseudomonas syringae pv. actinidiae ICMP 19096</name>
    <dbReference type="NCBI Taxonomy" id="1194405"/>
    <lineage>
        <taxon>Bacteria</taxon>
        <taxon>Pseudomonadati</taxon>
        <taxon>Pseudomonadota</taxon>
        <taxon>Gammaproteobacteria</taxon>
        <taxon>Pseudomonadales</taxon>
        <taxon>Pseudomonadaceae</taxon>
        <taxon>Pseudomonas</taxon>
        <taxon>Pseudomonas syringae</taxon>
    </lineage>
</organism>
<dbReference type="Proteomes" id="UP000018849">
    <property type="component" value="Unassembled WGS sequence"/>
</dbReference>
<protein>
    <submittedName>
        <fullName evidence="1">Uncharacterized protein</fullName>
    </submittedName>
</protein>
<dbReference type="SUPFAM" id="SSF56399">
    <property type="entry name" value="ADP-ribosylation"/>
    <property type="match status" value="1"/>
</dbReference>
<name>A0A656JJ31_PSESF</name>
<sequence>MKAILPDGTEIQRSHLGQPYHGTSLTPDVVFSQGLAAKGDDRRLLEHVRGNKVSAFRGTTSAPTVSRQMRQVAAEWAGEDGWVYQFDDIACWDVDKELFGRVPLPGGLFGDSPHIGECECAVPGTIPARLIMRAGQVESRYGHLRVVRWQDNIQKGKN</sequence>